<dbReference type="AlphaFoldDB" id="B0DJM7"/>
<dbReference type="HOGENOM" id="CLU_1026996_0_0_1"/>
<reference evidence="1 2" key="1">
    <citation type="journal article" date="2008" name="Nature">
        <title>The genome of Laccaria bicolor provides insights into mycorrhizal symbiosis.</title>
        <authorList>
            <person name="Martin F."/>
            <person name="Aerts A."/>
            <person name="Ahren D."/>
            <person name="Brun A."/>
            <person name="Danchin E.G.J."/>
            <person name="Duchaussoy F."/>
            <person name="Gibon J."/>
            <person name="Kohler A."/>
            <person name="Lindquist E."/>
            <person name="Pereda V."/>
            <person name="Salamov A."/>
            <person name="Shapiro H.J."/>
            <person name="Wuyts J."/>
            <person name="Blaudez D."/>
            <person name="Buee M."/>
            <person name="Brokstein P."/>
            <person name="Canbaeck B."/>
            <person name="Cohen D."/>
            <person name="Courty P.E."/>
            <person name="Coutinho P.M."/>
            <person name="Delaruelle C."/>
            <person name="Detter J.C."/>
            <person name="Deveau A."/>
            <person name="DiFazio S."/>
            <person name="Duplessis S."/>
            <person name="Fraissinet-Tachet L."/>
            <person name="Lucic E."/>
            <person name="Frey-Klett P."/>
            <person name="Fourrey C."/>
            <person name="Feussner I."/>
            <person name="Gay G."/>
            <person name="Grimwood J."/>
            <person name="Hoegger P.J."/>
            <person name="Jain P."/>
            <person name="Kilaru S."/>
            <person name="Labbe J."/>
            <person name="Lin Y.C."/>
            <person name="Legue V."/>
            <person name="Le Tacon F."/>
            <person name="Marmeisse R."/>
            <person name="Melayah D."/>
            <person name="Montanini B."/>
            <person name="Muratet M."/>
            <person name="Nehls U."/>
            <person name="Niculita-Hirzel H."/>
            <person name="Oudot-Le Secq M.P."/>
            <person name="Peter M."/>
            <person name="Quesneville H."/>
            <person name="Rajashekar B."/>
            <person name="Reich M."/>
            <person name="Rouhier N."/>
            <person name="Schmutz J."/>
            <person name="Yin T."/>
            <person name="Chalot M."/>
            <person name="Henrissat B."/>
            <person name="Kuees U."/>
            <person name="Lucas S."/>
            <person name="Van de Peer Y."/>
            <person name="Podila G.K."/>
            <person name="Polle A."/>
            <person name="Pukkila P.J."/>
            <person name="Richardson P.M."/>
            <person name="Rouze P."/>
            <person name="Sanders I.R."/>
            <person name="Stajich J.E."/>
            <person name="Tunlid A."/>
            <person name="Tuskan G."/>
            <person name="Grigoriev I.V."/>
        </authorList>
    </citation>
    <scope>NUCLEOTIDE SEQUENCE [LARGE SCALE GENOMIC DNA]</scope>
    <source>
        <strain evidence="2">S238N-H82 / ATCC MYA-4686</strain>
    </source>
</reference>
<accession>B0DJM7</accession>
<dbReference type="InParanoid" id="B0DJM7"/>
<dbReference type="OrthoDB" id="4584900at2759"/>
<name>B0DJM7_LACBS</name>
<protein>
    <submittedName>
        <fullName evidence="1">Predicted protein</fullName>
    </submittedName>
</protein>
<organism evidence="2">
    <name type="scientific">Laccaria bicolor (strain S238N-H82 / ATCC MYA-4686)</name>
    <name type="common">Bicoloured deceiver</name>
    <name type="synonym">Laccaria laccata var. bicolor</name>
    <dbReference type="NCBI Taxonomy" id="486041"/>
    <lineage>
        <taxon>Eukaryota</taxon>
        <taxon>Fungi</taxon>
        <taxon>Dikarya</taxon>
        <taxon>Basidiomycota</taxon>
        <taxon>Agaricomycotina</taxon>
        <taxon>Agaricomycetes</taxon>
        <taxon>Agaricomycetidae</taxon>
        <taxon>Agaricales</taxon>
        <taxon>Agaricineae</taxon>
        <taxon>Hydnangiaceae</taxon>
        <taxon>Laccaria</taxon>
    </lineage>
</organism>
<dbReference type="Proteomes" id="UP000001194">
    <property type="component" value="Unassembled WGS sequence"/>
</dbReference>
<dbReference type="EMBL" id="DS547114">
    <property type="protein sequence ID" value="EDR05145.1"/>
    <property type="molecule type" value="Genomic_DNA"/>
</dbReference>
<sequence>MPGIKILTASPMSYGGSLRRQTIAQLPHRTAKRRKQAPTFFNLLFECRTSPSSVTLVLLRLTVLFLDIDRRSTPSSVPAIQAVKTITKRGVIEVKNSTGDSLGYISKNSLSKAQLQCEPAIDNATTVTFVIQESSISASQVRITMEDSDEIGFPLLGLVQGANDTSVDIGSGSYLCRRVFLYLTGIAHPESVAGAVPANISNAYTNATTLEQQSPMLHFTENVVLTSRPTYSSQLDVHAEHIKLPKYTTMRDVERQIPTVVQFWYGVTLIA</sequence>
<dbReference type="RefSeq" id="XP_001884110.1">
    <property type="nucleotide sequence ID" value="XM_001884075.1"/>
</dbReference>
<evidence type="ECO:0000313" key="1">
    <source>
        <dbReference type="EMBL" id="EDR05145.1"/>
    </source>
</evidence>
<proteinExistence type="predicted"/>
<dbReference type="GeneID" id="6079804"/>
<evidence type="ECO:0000313" key="2">
    <source>
        <dbReference type="Proteomes" id="UP000001194"/>
    </source>
</evidence>
<keyword evidence="2" id="KW-1185">Reference proteome</keyword>
<dbReference type="KEGG" id="lbc:LACBIDRAFT_329933"/>
<gene>
    <name evidence="1" type="ORF">LACBIDRAFT_329933</name>
</gene>